<feature type="compositionally biased region" description="Polar residues" evidence="10">
    <location>
        <begin position="3752"/>
        <end position="3763"/>
    </location>
</feature>
<sequence>MAARGVLLALLAVVARGVRAEPPPPPPHQPQEQQPGGSSTPVHSGPSLAQGGCNVNGKMYSVAERWERVYLGRMLTCTCFGGDRGWTCEGKPEPESCFDQYTGGRYRAGETWERPKGGLVWDCTCLGASVSRISCTTASRCHEGGSSYKIGDKWRRVHESGSYMMDCVCLGNGKGEWICNPVSGSQERCYDNTLGSAHLVGDTWERPYQGWMVVDCTCLGEGQGRIACTSRNRCNDQETRRSYKVGETWSRADARGQPLRCLCIGNGNGEWKCDRQTSSVTATGHTVAFIGECTGQLHQAGVQDSGTHQTSVQQTSVHTSVHSSVYRPTVQCEADGGALFSSGERWVKSQEGGGQLLCTCLPSGVNCQTIAIKTHGGNSDGAPCVFPFTHEGRVHSTCTAEGRDDGKLWCSTTANYAQDKKFSLCSQEEGTTVTLVTTRGGNSNGALCHFPFVFGGREHVACTSEGRADGMKWCSTTANFDTDQRYGFCPMAAHEDVCTADGVQHRVGDQWDRPHELGQAMRCTCIGGGRGDWTCVPYTKILDQCVIDGRTYNVNQTFLKRHDEGHMMNCTCLGQGRGRWKCDAMDQCQDTDSRQFYQIGETWVRLVEGSPYMCICLGKGIGEWSCNPQTNLNEVKTPIQVFISDASNQASSHPRIEWANTQQLPHVTGYLLRWRQKNSRLSWREVSVPARLNSYTITGLKPGLTYEGQLITLLVSGLREVTRFEFTTSLVTHHFTRGNEGETRQSSFVGGTVPPVLSGASETMTEITSSSFLVSWVSTSSSVSGFRVEYELSEDGAVTHRLDLPNTANSVSLENLLPGRRYHVKVYEVTDGQDDSLILITTQTTAPDAPQQYEVTEATDTSLVIRWIAPKAPIRGYRIVFTPVEEGSRPELASTELTLPSESTSVTLSGLAPGVTYNITLTAVGETQDSEPVFIQQSTLPGTGQHRELILAPPTDLQFVAVTETKIVLMWNRPVAPDDAMMGFRIVVTPLGRAQEAFRVPFTEHTFADMDGLQPGVTYRFEVYAVYHQGGQESQPLVGEQTTLVDAPSDMRFVEITETSVAINWTAPQAALDSYHLSYGPTRPGAGRPKSLAVSPEARHHTERGLRPATEYTITLRSVKNGQRSVPLSAIFTTLEAGSQVGVQAYPHPDTQPGTPSDLHPHHQPDTHPRRPDTHPRRPDTHPRRPDTHPHRPDTHPRQPDTHPRQPDTHPRQPDTHPRQPAVGPFETSERSGPLPGSLPEIITEITETSLTFRWKPTASVSVLASVQLPEHEAPFRTETSESGSILIDGLTPGEQYIVTVSILWDGRQIARPATKTITTPFAQIRNVKVDVNPITRKLTLSWDRSSIPGLTGYRVRGVPLHGQRGHLLDQLVRPEETSLTLDSLTPGVRYNITITALKDGVESAPFSSSATGEIPRPTNLAFTNVSDTSLVLRWTPLPLPGVTGYRVTVSLPGDASLLLDDTVGPGIGAFSIDGLEPGILYDFSVSTLVENGESEAVRGTHSTEVGPPRNVHVDVNPDNGELTITWQGMTVPGLTGYRVRGTPLHGQRGQPLDELVGPDRTSFTLARLTPNVEYNVTITAIKDEMESQPFSTVISNAADRRVVVTPQPSDLSFTNVSDTSLALRWTPLSLPGITGYRVMVSLPGDSSPLLDAVVGPRTGVYTVEGLRPGVVYDIGVSTLAKDGESEPARRSQTTAPGSPKDVHVTLNSDTGELTITWQKVPTPGVTGYRVRGTPLHGQRGHSVDELVRPDQTSVTVEGLTPGVEYNITVTAVKNGQEGKPSSTIISTAGDRVVVVTPRPSDLSFTDVSDTSLVLRWTPLSVPGITGYRVTVSLPGDSSPHLDAVVGPRTGVYTVEGLRPGMVYDIGVSTLTKDGESEPARRSQTTAPGSPKDVHVTLNSDTGELTITWQKVATPGVTGYRVRGTPLHGQRGHSVDELVRPDQTSVNVERLTPGVEYNITVTAVKNGQEGKPSSTIISTADDRVVVVTPRPSDLSFTDVSDTSLVLRWTPLSVPGITGYRVTVSLPGDSVPLLEDTVGPRTGVYAVEGLRPGVVYDIGVSTLTEDGESEPARRSHTTAPGSPKDVHVTLNSDTGELTITWQKVPTPGVTGYRVRGTPLHGQRGHSVDEMVRPDQTSVTVEGLTPGVEYNITVTAVKNGQEGKPSSTIISTAGDRVVVVTPRPSDLSFTDVSDTSLVLRWTPLSVPGITGYRVTVSLPGDSSPLLEDTVGPRTGVYAVEGLRPGVVYDIGVSTLSEDGESEPARRSQTTAPGSPKDVHVTLNSDTGELTITWQKVPTPGVTGYRVRGTPLHGQRGHSVDELVRPDQMSVTVERLTPGVEYNITVTAVKNGQEGKPSSTIISTAGDRVVVVTPRPSDLGFTDVSDTSLVLRWTPLSVPGITGYRVMVSLPGDSSPLLEDTVGPRTGVYAVEGLRPGVVYDIGVSTLTEDGESEPARRSQTTAPGSPKDVHVTLNSDTGELTITWQKVPTPGVTGYRVRGTPLHGQRGHSVDELVRPDQMSVTVERLTPGVEYNITVTAVKNGQEGKPSSTIISTAGDRVVVVTPRPSDLSFTDVSDTSLVLRWTPLSVPGITGYRVTVSLPGDSTPLLEDTVGPRTGVYAVKGLRPGVVYDIAVSTLSEDGESEPARRSQTTAPGSPKDVHVTLNSDTGELTITWQKVPTPGVTGYRVRGTPLHGQRGHLVDELVRPDQTSVTVEGLTPGVEYNITVTAVKNGQEGKPSYTIISTAAGRRVVVTPQPSDLSFTNVSDTSLVLRWTPLSVPGITGYRVTVSLPGDSSPLLEDTVGPRTGVYAVEGLRPGVVYDIGVSTLTEDGESEPARRSQTTAPGSPKDVHVTLNSDTGELTITWQKVPTPGVTGYRVRGTPLHGQRGHLVDELVRPDQTSVTVEGLTPGVEYNITVTAVKNGQEGKPSSTIISTDVPQPSDLSFTNVSDTSLVLRWTPLSLPGITGYRVTVSLPGDSSPLLDAVVGPRTGVYTVEGLQPGVVYDIGVSTLVEDGESEPARSSQSTVVGPPKDVHVDLSPDSGALTITWQRVMAPGLTGYRVRATPLHGQRGNSVDELVAPDQTSFSLDALTPGVSYNITITAVSNGRESTPYSTTISTDIPQPSDLSFTNVSDTSLVLRWTPLSLPGITGYRVTVSLPGDSSPLLEDVVGPRTAIYAIEGLQPGVVYDIGVSTLVEDGESEPARRSQTTILMPPQDVQVDFNSPSGVLTISWQRVAVPELTGYRVRGVPLRGQRGNSLDELLRPDQTSFVLDGLTPGVEYNITVATVKGVLESKPFSTTLTTDLPEPFDLSFANVSDTSLVLRWSPLSLPGITGYRVTVSLPGDSSPLLEDVVGPRTGVYAIEGLRPGVVYDIGVSTLVEDGESEPARRSHTTELGPPRDVKVESNDETGELTITWQRVSSPGLTGYRVRGVPLNGQQGNWLDELVRYDQTSLTLDSLTPGVQYNITIASVKDDLESNPFSTTLTADVPKPQDVQTEDTSETSIVLRWTPLHRDGITGYRVSISLPGESQALSEETVGPHTGVYTFSGLQPGVRYNVGVTTLAGDGESQPTHHTQSTAINPPKDFEVDTGSGTGEVTITWNRVTIPGLTGYRVRGTPLHGQRGHALDEVVRPDQTSLTLESLTPGVEYNITITAVVDDQESPPVSTTITTDIPKPKDVHADEAIDTSIVLRWTPLRRDGITGYRVSISLPGESQALSEDTVGPHTGVYTFSGLQPGVQYDFGVTTLAGDGESQPTHHTHSTAVTPPKDLQVDSSSESGEVTITWERVSIPGLTGYRVRGTPLHGQRGHALDEVVRPDQTSLTLESLTPGVEYNITITAVKGVAESTAVSTTLTTAVPPPTDLRFTQVELDSFRVSWSAPPISTTESFLIRYSPLRHEDLLSEVSTTPDELEVILTGLLPGTVYGVSVHTVIRGHESVGLSGTQGTEIDAPTDMEFLDVTDSTFTVYWTPSNAPVSGYRVAYGPQLLGHVAEDSVPPERTSIVLASLQAGTEYTVSVYAIGRDVHRESEPLVGSQATNSNGPTDLVITRTSPTTFSVSWTPPPISVRYYRLSYVETGSRRPPAELTIPGTRNTAVILGLQPGTEYTVSLYAVTGRGDSPATSKPITKTESTQVDTPSGLEVMEVTDRTIRIRWAPSKAPINGYRVTSIPKTGRGTQDTRELPSGRTDVTIDGLLPTLEYAVNVYALSDHGESLPASKNVVTGIDAPKGLTFTDVDVDSMSISWDSPEGTVTGYRVLYESLDDGVPQTLSPAPDGDADTAVISQLQPGSDYKVSVTALHHDTESLPLMGTQATAIPPPTALKLVQATSTSLSIQWQPPSAEVSGFRVVVTPREKSGPSRDHMVPADVNSFTLPSLMVATQYNVFVYALKNGHTSKPLQDVFTTLENISPPRKPRVVNVTETSITVNWRAKSDTLSGFLISVVPSSTAPSVEKTLSPDARQFTIADLLPGIHYTISIYAVSGNTRSQPATVTATTALDAPKDLRFDSASQDSITFSWQPPRAPIMSYVVTYSSEVGSLNRLTPAPGPRDTSATITNLQPSTRYTIGIYAVQNSMRSAQLTGKHRTEQELQLPQLATRPPNFPARYIPPFLDIPTSSQHSSTVLERDPNSESRSTRYYTRQRSLNNRQNGRPLSGQRPVGDFLTALTPRFVDATDEHKPANAQFKPSILGQPANSQTTRRIIPGRFMRPDELAESAVTPSYEPQAHQRGRPQLGLHPEGQQPLFGNFRPFKARVAGIDSHSPDRSAAGFTPSEVVFMDRGLVPIKTEDRILGPQEAAKTLTTISWSPQPQASEYLLSCYPLSGEGETTQIRVPAGTSSATLAGLADGTQYSVVVEALQGTQRYRVHEEVVTARAVSSPHEGVGGQGSMTESDEDLCLDTATSIYYSVGQEWERLSENGFMLYCRCLGFGNGHYRCDSSRWCHDNGKNYREGETWDRPADNGQMLTCTCLGRGKGEYKCEPHEASCYDEGKMYQAGDQWRKLYRGAMCTCTCLGGQQGWRCEECRSPSEEDAGSSHTAAASHSSSASQGVFSQYIQSVRRSAGTNCAFNCR</sequence>
<feature type="region of interest" description="Disordered" evidence="10">
    <location>
        <begin position="4577"/>
        <end position="4655"/>
    </location>
</feature>
<evidence type="ECO:0000313" key="15">
    <source>
        <dbReference type="Proteomes" id="UP001318040"/>
    </source>
</evidence>
<feature type="domain" description="Fibronectin type-III" evidence="12">
    <location>
        <begin position="2273"/>
        <end position="2365"/>
    </location>
</feature>
<feature type="domain" description="Fibronectin type-III" evidence="12">
    <location>
        <begin position="637"/>
        <end position="731"/>
    </location>
</feature>
<dbReference type="GO" id="GO:0043394">
    <property type="term" value="F:proteoglycan binding"/>
    <property type="evidence" value="ECO:0007669"/>
    <property type="project" value="TreeGrafter"/>
</dbReference>
<dbReference type="KEGG" id="pmrn:116943884"/>
<feature type="region of interest" description="Disordered" evidence="10">
    <location>
        <begin position="2063"/>
        <end position="2083"/>
    </location>
</feature>
<feature type="region of interest" description="Disordered" evidence="10">
    <location>
        <begin position="1081"/>
        <end position="1108"/>
    </location>
</feature>
<dbReference type="CDD" id="cd00063">
    <property type="entry name" value="FN3"/>
    <property type="match status" value="39"/>
</dbReference>
<feature type="domain" description="Fibronectin type-III" evidence="12">
    <location>
        <begin position="4134"/>
        <end position="4223"/>
    </location>
</feature>
<evidence type="ECO:0000256" key="11">
    <source>
        <dbReference type="SAM" id="SignalP"/>
    </source>
</evidence>
<feature type="domain" description="Fibronectin type-III" evidence="12">
    <location>
        <begin position="2845"/>
        <end position="2939"/>
    </location>
</feature>
<dbReference type="InterPro" id="IPR013806">
    <property type="entry name" value="Kringle-like"/>
</dbReference>
<dbReference type="CDD" id="cd00061">
    <property type="entry name" value="FN1"/>
    <property type="match status" value="9"/>
</dbReference>
<feature type="disulfide bond" evidence="9">
    <location>
        <begin position="384"/>
        <end position="410"/>
    </location>
</feature>
<feature type="domain" description="Fibronectin type-III" evidence="12">
    <location>
        <begin position="2754"/>
        <end position="2844"/>
    </location>
</feature>
<dbReference type="Pfam" id="PF00039">
    <property type="entry name" value="fn1"/>
    <property type="match status" value="11"/>
</dbReference>
<dbReference type="SMART" id="SM00059">
    <property type="entry name" value="FN2"/>
    <property type="match status" value="2"/>
</dbReference>
<evidence type="ECO:0000259" key="13">
    <source>
        <dbReference type="PROSITE" id="PS51091"/>
    </source>
</evidence>
<dbReference type="RefSeq" id="XP_032813081.1">
    <property type="nucleotide sequence ID" value="XM_032957190.1"/>
</dbReference>
<feature type="domain" description="Fibronectin type-III" evidence="12">
    <location>
        <begin position="4224"/>
        <end position="4316"/>
    </location>
</feature>
<dbReference type="FunFam" id="2.60.40.10:FF:000099">
    <property type="entry name" value="Fibronectin 1"/>
    <property type="match status" value="3"/>
</dbReference>
<dbReference type="Gene3D" id="2.10.70.10">
    <property type="entry name" value="Complement Module, domain 1"/>
    <property type="match status" value="12"/>
</dbReference>
<feature type="disulfide bond" evidence="9">
    <location>
        <begin position="448"/>
        <end position="474"/>
    </location>
</feature>
<feature type="domain" description="Fibronectin type-III" evidence="12">
    <location>
        <begin position="1236"/>
        <end position="1323"/>
    </location>
</feature>
<feature type="domain" description="Fibronectin type-I" evidence="13">
    <location>
        <begin position="232"/>
        <end position="276"/>
    </location>
</feature>
<dbReference type="GO" id="GO:0008360">
    <property type="term" value="P:regulation of cell shape"/>
    <property type="evidence" value="ECO:0007669"/>
    <property type="project" value="UniProtKB-KW"/>
</dbReference>
<feature type="compositionally biased region" description="Basic and acidic residues" evidence="10">
    <location>
        <begin position="3385"/>
        <end position="3405"/>
    </location>
</feature>
<feature type="domain" description="Fibronectin type-III" evidence="12">
    <location>
        <begin position="2181"/>
        <end position="2272"/>
    </location>
</feature>
<feature type="compositionally biased region" description="Basic and acidic residues" evidence="10">
    <location>
        <begin position="1097"/>
        <end position="1106"/>
    </location>
</feature>
<feature type="domain" description="Fibronectin type-III" evidence="12">
    <location>
        <begin position="1699"/>
        <end position="1792"/>
    </location>
</feature>
<dbReference type="SUPFAM" id="SSF57440">
    <property type="entry name" value="Kringle-like"/>
    <property type="match status" value="2"/>
</dbReference>
<dbReference type="CDD" id="cd00062">
    <property type="entry name" value="FN2"/>
    <property type="match status" value="2"/>
</dbReference>
<feature type="domain" description="Fibronectin type-III" evidence="12">
    <location>
        <begin position="1990"/>
        <end position="2080"/>
    </location>
</feature>
<feature type="region of interest" description="Disordered" evidence="10">
    <location>
        <begin position="1682"/>
        <end position="1701"/>
    </location>
</feature>
<dbReference type="SMART" id="SM00060">
    <property type="entry name" value="FN3"/>
    <property type="match status" value="42"/>
</dbReference>
<dbReference type="PROSITE" id="PS51091">
    <property type="entry name" value="FN1_2"/>
    <property type="match status" value="10"/>
</dbReference>
<accession>A0AAJ7WWV9</accession>
<feature type="domain" description="Fibronectin type-II" evidence="14">
    <location>
        <begin position="443"/>
        <end position="491"/>
    </location>
</feature>
<keyword evidence="15" id="KW-1185">Reference proteome</keyword>
<feature type="region of interest" description="Disordered" evidence="10">
    <location>
        <begin position="2828"/>
        <end position="2847"/>
    </location>
</feature>
<feature type="domain" description="Fibronectin type-III" evidence="12">
    <location>
        <begin position="1324"/>
        <end position="1415"/>
    </location>
</feature>
<dbReference type="InterPro" id="IPR000083">
    <property type="entry name" value="Fibronectin_type1"/>
</dbReference>
<evidence type="ECO:0000256" key="8">
    <source>
        <dbReference type="ARBA" id="ARBA00023180"/>
    </source>
</evidence>
<dbReference type="FunFam" id="2.10.10.10:FF:000001">
    <property type="entry name" value="Fibronectin 1a isoform 1"/>
    <property type="match status" value="2"/>
</dbReference>
<feature type="domain" description="Fibronectin type-III" evidence="12">
    <location>
        <begin position="3490"/>
        <end position="3582"/>
    </location>
</feature>
<evidence type="ECO:0000256" key="7">
    <source>
        <dbReference type="ARBA" id="ARBA00023157"/>
    </source>
</evidence>
<keyword evidence="2" id="KW-0011">Acute phase</keyword>
<evidence type="ECO:0000256" key="5">
    <source>
        <dbReference type="ARBA" id="ARBA00022889"/>
    </source>
</evidence>
<evidence type="ECO:0000313" key="16">
    <source>
        <dbReference type="RefSeq" id="XP_032813081.1"/>
    </source>
</evidence>
<reference evidence="16" key="1">
    <citation type="submission" date="2025-08" db="UniProtKB">
        <authorList>
            <consortium name="RefSeq"/>
        </authorList>
    </citation>
    <scope>IDENTIFICATION</scope>
    <source>
        <tissue evidence="16">Sperm</tissue>
    </source>
</reference>
<dbReference type="PANTHER" id="PTHR46708">
    <property type="entry name" value="TENASCIN"/>
    <property type="match status" value="1"/>
</dbReference>
<keyword evidence="3" id="KW-0358">Heparin-binding</keyword>
<feature type="domain" description="Fibronectin type-III" evidence="12">
    <location>
        <begin position="3029"/>
        <end position="3121"/>
    </location>
</feature>
<evidence type="ECO:0000256" key="9">
    <source>
        <dbReference type="PROSITE-ProRule" id="PRU00479"/>
    </source>
</evidence>
<feature type="domain" description="Fibronectin type-III" evidence="12">
    <location>
        <begin position="4040"/>
        <end position="4130"/>
    </location>
</feature>
<feature type="domain" description="Fibronectin type-III" evidence="12">
    <location>
        <begin position="3674"/>
        <end position="3764"/>
    </location>
</feature>
<feature type="domain" description="Fibronectin type-III" evidence="12">
    <location>
        <begin position="1799"/>
        <end position="1890"/>
    </location>
</feature>
<dbReference type="SMART" id="SM00058">
    <property type="entry name" value="FN1"/>
    <property type="match status" value="12"/>
</dbReference>
<evidence type="ECO:0000259" key="14">
    <source>
        <dbReference type="PROSITE" id="PS51092"/>
    </source>
</evidence>
<feature type="domain" description="Fibronectin type-III" evidence="12">
    <location>
        <begin position="1047"/>
        <end position="1138"/>
    </location>
</feature>
<dbReference type="PROSITE" id="PS51092">
    <property type="entry name" value="FN2_2"/>
    <property type="match status" value="2"/>
</dbReference>
<feature type="domain" description="Fibronectin type-III" evidence="12">
    <location>
        <begin position="3860"/>
        <end position="3948"/>
    </location>
</feature>
<feature type="domain" description="Fibronectin type-III" evidence="12">
    <location>
        <begin position="849"/>
        <end position="943"/>
    </location>
</feature>
<feature type="domain" description="Fibronectin type-III" evidence="12">
    <location>
        <begin position="3949"/>
        <end position="4039"/>
    </location>
</feature>
<feature type="region of interest" description="Disordered" evidence="10">
    <location>
        <begin position="2636"/>
        <end position="2657"/>
    </location>
</feature>
<feature type="compositionally biased region" description="Basic and acidic residues" evidence="10">
    <location>
        <begin position="1159"/>
        <end position="1218"/>
    </location>
</feature>
<evidence type="ECO:0000256" key="4">
    <source>
        <dbReference type="ARBA" id="ARBA00022737"/>
    </source>
</evidence>
<dbReference type="FunFam" id="2.10.70.10:FF:000006">
    <property type="entry name" value="Fibronectin 1"/>
    <property type="match status" value="2"/>
</dbReference>
<dbReference type="PRINTS" id="PR00013">
    <property type="entry name" value="FNTYPEII"/>
</dbReference>
<name>A0AAJ7WWV9_PETMA</name>
<dbReference type="InterPro" id="IPR036116">
    <property type="entry name" value="FN3_sf"/>
</dbReference>
<evidence type="ECO:0000256" key="6">
    <source>
        <dbReference type="ARBA" id="ARBA00022960"/>
    </source>
</evidence>
<feature type="domain" description="Fibronectin type-I" evidence="13">
    <location>
        <begin position="496"/>
        <end position="538"/>
    </location>
</feature>
<feature type="domain" description="Fibronectin type-III" evidence="12">
    <location>
        <begin position="953"/>
        <end position="1046"/>
    </location>
</feature>
<dbReference type="InterPro" id="IPR036943">
    <property type="entry name" value="FN_type2_sf"/>
</dbReference>
<dbReference type="GO" id="GO:0007507">
    <property type="term" value="P:heart development"/>
    <property type="evidence" value="ECO:0007669"/>
    <property type="project" value="TreeGrafter"/>
</dbReference>
<feature type="domain" description="Fibronectin type-III" evidence="12">
    <location>
        <begin position="1510"/>
        <end position="1601"/>
    </location>
</feature>
<dbReference type="GO" id="GO:0008201">
    <property type="term" value="F:heparin binding"/>
    <property type="evidence" value="ECO:0007669"/>
    <property type="project" value="UniProtKB-KW"/>
</dbReference>
<feature type="domain" description="Fibronectin type-III" evidence="12">
    <location>
        <begin position="4407"/>
        <end position="4496"/>
    </location>
</feature>
<feature type="region of interest" description="Disordered" evidence="10">
    <location>
        <begin position="3013"/>
        <end position="3032"/>
    </location>
</feature>
<dbReference type="PROSITE" id="PS01253">
    <property type="entry name" value="FN1_1"/>
    <property type="match status" value="4"/>
</dbReference>
<dbReference type="SUPFAM" id="SSF49265">
    <property type="entry name" value="Fibronectin type III"/>
    <property type="match status" value="22"/>
</dbReference>
<dbReference type="PROSITE" id="PS00023">
    <property type="entry name" value="FN2_1"/>
    <property type="match status" value="1"/>
</dbReference>
<keyword evidence="5" id="KW-0130">Cell adhesion</keyword>
<dbReference type="Pfam" id="PF00040">
    <property type="entry name" value="fn2"/>
    <property type="match status" value="2"/>
</dbReference>
<evidence type="ECO:0000256" key="2">
    <source>
        <dbReference type="ARBA" id="ARBA00022486"/>
    </source>
</evidence>
<feature type="region of interest" description="Disordered" evidence="10">
    <location>
        <begin position="3565"/>
        <end position="3584"/>
    </location>
</feature>
<dbReference type="GO" id="GO:0007160">
    <property type="term" value="P:cell-matrix adhesion"/>
    <property type="evidence" value="ECO:0007669"/>
    <property type="project" value="TreeGrafter"/>
</dbReference>
<feature type="disulfide bond" evidence="9">
    <location>
        <begin position="462"/>
        <end position="489"/>
    </location>
</feature>
<keyword evidence="7 9" id="KW-1015">Disulfide bond</keyword>
<proteinExistence type="predicted"/>
<dbReference type="InterPro" id="IPR000562">
    <property type="entry name" value="FN_type2_dom"/>
</dbReference>
<feature type="domain" description="Fibronectin type-III" evidence="12">
    <location>
        <begin position="3215"/>
        <end position="3305"/>
    </location>
</feature>
<feature type="domain" description="Fibronectin type-III" evidence="12">
    <location>
        <begin position="3122"/>
        <end position="3214"/>
    </location>
</feature>
<keyword evidence="4" id="KW-0677">Repeat</keyword>
<evidence type="ECO:0000259" key="12">
    <source>
        <dbReference type="PROSITE" id="PS50853"/>
    </source>
</evidence>
<dbReference type="GO" id="GO:0005178">
    <property type="term" value="F:integrin binding"/>
    <property type="evidence" value="ECO:0007669"/>
    <property type="project" value="TreeGrafter"/>
</dbReference>
<dbReference type="PANTHER" id="PTHR46708:SF8">
    <property type="entry name" value="FIBRONECTIN"/>
    <property type="match status" value="1"/>
</dbReference>
<feature type="domain" description="Fibronectin type-I" evidence="13">
    <location>
        <begin position="139"/>
        <end position="182"/>
    </location>
</feature>
<feature type="domain" description="Fibronectin type-III" evidence="12">
    <location>
        <begin position="4317"/>
        <end position="4405"/>
    </location>
</feature>
<feature type="domain" description="Fibronectin type-III" evidence="12">
    <location>
        <begin position="1608"/>
        <end position="1698"/>
    </location>
</feature>
<dbReference type="InterPro" id="IPR050991">
    <property type="entry name" value="ECM_Regulatory_Proteins"/>
</dbReference>
<feature type="signal peptide" evidence="11">
    <location>
        <begin position="1"/>
        <end position="20"/>
    </location>
</feature>
<feature type="domain" description="Fibronectin type-I" evidence="13">
    <location>
        <begin position="4979"/>
        <end position="5019"/>
    </location>
</feature>
<feature type="domain" description="Fibronectin type-III" evidence="12">
    <location>
        <begin position="2563"/>
        <end position="2654"/>
    </location>
</feature>
<dbReference type="SUPFAM" id="SSF57603">
    <property type="entry name" value="FnI-like domain"/>
    <property type="match status" value="11"/>
</dbReference>
<feature type="region of interest" description="Disordered" evidence="10">
    <location>
        <begin position="4163"/>
        <end position="4185"/>
    </location>
</feature>
<dbReference type="GO" id="GO:0005201">
    <property type="term" value="F:extracellular matrix structural constituent"/>
    <property type="evidence" value="ECO:0007669"/>
    <property type="project" value="TreeGrafter"/>
</dbReference>
<feature type="compositionally biased region" description="Polar residues" evidence="10">
    <location>
        <begin position="4610"/>
        <end position="4619"/>
    </location>
</feature>
<dbReference type="GO" id="GO:0007044">
    <property type="term" value="P:cell-substrate junction assembly"/>
    <property type="evidence" value="ECO:0007669"/>
    <property type="project" value="TreeGrafter"/>
</dbReference>
<dbReference type="GO" id="GO:0006953">
    <property type="term" value="P:acute-phase response"/>
    <property type="evidence" value="ECO:0007669"/>
    <property type="project" value="UniProtKB-KW"/>
</dbReference>
<feature type="domain" description="Fibronectin type-III" evidence="12">
    <location>
        <begin position="2464"/>
        <end position="2556"/>
    </location>
</feature>
<feature type="domain" description="Fibronectin type-I" evidence="13">
    <location>
        <begin position="4890"/>
        <end position="4934"/>
    </location>
</feature>
<dbReference type="GO" id="GO:0005615">
    <property type="term" value="C:extracellular space"/>
    <property type="evidence" value="ECO:0007669"/>
    <property type="project" value="UniProtKB-ARBA"/>
</dbReference>
<feature type="domain" description="Fibronectin type-III" evidence="12">
    <location>
        <begin position="2372"/>
        <end position="2463"/>
    </location>
</feature>
<keyword evidence="11" id="KW-0732">Signal</keyword>
<dbReference type="Gene3D" id="2.60.40.10">
    <property type="entry name" value="Immunoglobulins"/>
    <property type="match status" value="42"/>
</dbReference>
<feature type="region of interest" description="Disordered" evidence="10">
    <location>
        <begin position="3381"/>
        <end position="3407"/>
    </location>
</feature>
<feature type="domain" description="Fibronectin type-III" evidence="12">
    <location>
        <begin position="3306"/>
        <end position="3398"/>
    </location>
</feature>
<feature type="domain" description="Fibronectin type-III" evidence="12">
    <location>
        <begin position="1891"/>
        <end position="1983"/>
    </location>
</feature>
<feature type="chain" id="PRO_5042509500" description="Fibronectin" evidence="11">
    <location>
        <begin position="21"/>
        <end position="5066"/>
    </location>
</feature>
<gene>
    <name evidence="16" type="primary">LOC116943884</name>
</gene>
<feature type="domain" description="Fibronectin type-III" evidence="12">
    <location>
        <begin position="2940"/>
        <end position="3028"/>
    </location>
</feature>
<feature type="domain" description="Fibronectin type-III" evidence="12">
    <location>
        <begin position="1417"/>
        <end position="1509"/>
    </location>
</feature>
<feature type="region of interest" description="Disordered" evidence="10">
    <location>
        <begin position="1872"/>
        <end position="1893"/>
    </location>
</feature>
<dbReference type="InterPro" id="IPR003961">
    <property type="entry name" value="FN3_dom"/>
</dbReference>
<feature type="domain" description="Fibronectin type-III" evidence="12">
    <location>
        <begin position="3765"/>
        <end position="3859"/>
    </location>
</feature>
<dbReference type="InterPro" id="IPR013783">
    <property type="entry name" value="Ig-like_fold"/>
</dbReference>
<feature type="domain" description="Fibronectin type-II" evidence="14">
    <location>
        <begin position="379"/>
        <end position="427"/>
    </location>
</feature>
<feature type="domain" description="Fibronectin type-III" evidence="12">
    <location>
        <begin position="758"/>
        <end position="848"/>
    </location>
</feature>
<feature type="region of interest" description="Disordered" evidence="10">
    <location>
        <begin position="2445"/>
        <end position="2466"/>
    </location>
</feature>
<dbReference type="Proteomes" id="UP001318040">
    <property type="component" value="Chromosome 19"/>
</dbReference>
<feature type="domain" description="Fibronectin type-I" evidence="13">
    <location>
        <begin position="4935"/>
        <end position="4977"/>
    </location>
</feature>
<dbReference type="FunFam" id="2.10.70.10:FF:000004">
    <property type="entry name" value="Fibronectin 1"/>
    <property type="match status" value="1"/>
</dbReference>
<evidence type="ECO:0000256" key="10">
    <source>
        <dbReference type="SAM" id="MobiDB-lite"/>
    </source>
</evidence>
<keyword evidence="6" id="KW-0133">Cell shape</keyword>
<protein>
    <recommendedName>
        <fullName evidence="1">Fibronectin</fullName>
    </recommendedName>
</protein>
<feature type="domain" description="Fibronectin type-III" evidence="12">
    <location>
        <begin position="3583"/>
        <end position="3673"/>
    </location>
</feature>
<feature type="disulfide bond" evidence="9">
    <location>
        <begin position="398"/>
        <end position="425"/>
    </location>
</feature>
<feature type="domain" description="Fibronectin type-III" evidence="12">
    <location>
        <begin position="4783"/>
        <end position="4874"/>
    </location>
</feature>
<dbReference type="GO" id="GO:0007399">
    <property type="term" value="P:nervous system development"/>
    <property type="evidence" value="ECO:0007669"/>
    <property type="project" value="TreeGrafter"/>
</dbReference>
<feature type="domain" description="Fibronectin type-III" evidence="12">
    <location>
        <begin position="4497"/>
        <end position="4586"/>
    </location>
</feature>
<dbReference type="Pfam" id="PF00041">
    <property type="entry name" value="fn3"/>
    <property type="match status" value="39"/>
</dbReference>
<feature type="domain" description="Fibronectin type-III" evidence="12">
    <location>
        <begin position="3399"/>
        <end position="3488"/>
    </location>
</feature>
<organism evidence="15 16">
    <name type="scientific">Petromyzon marinus</name>
    <name type="common">Sea lamprey</name>
    <dbReference type="NCBI Taxonomy" id="7757"/>
    <lineage>
        <taxon>Eukaryota</taxon>
        <taxon>Metazoa</taxon>
        <taxon>Chordata</taxon>
        <taxon>Craniata</taxon>
        <taxon>Vertebrata</taxon>
        <taxon>Cyclostomata</taxon>
        <taxon>Hyperoartia</taxon>
        <taxon>Petromyzontiformes</taxon>
        <taxon>Petromyzontidae</taxon>
        <taxon>Petromyzon</taxon>
    </lineage>
</organism>
<feature type="region of interest" description="Disordered" evidence="10">
    <location>
        <begin position="19"/>
        <end position="48"/>
    </location>
</feature>
<evidence type="ECO:0000256" key="3">
    <source>
        <dbReference type="ARBA" id="ARBA00022674"/>
    </source>
</evidence>
<dbReference type="Gene3D" id="2.10.10.10">
    <property type="entry name" value="Fibronectin, type II, collagen-binding"/>
    <property type="match status" value="2"/>
</dbReference>
<feature type="region of interest" description="Disordered" evidence="10">
    <location>
        <begin position="1144"/>
        <end position="1238"/>
    </location>
</feature>
<feature type="domain" description="Fibronectin type-I" evidence="13">
    <location>
        <begin position="586"/>
        <end position="629"/>
    </location>
</feature>
<feature type="region of interest" description="Disordered" evidence="10">
    <location>
        <begin position="3748"/>
        <end position="3777"/>
    </location>
</feature>
<feature type="compositionally biased region" description="Basic and acidic residues" evidence="10">
    <location>
        <begin position="4620"/>
        <end position="4630"/>
    </location>
</feature>
<evidence type="ECO:0000256" key="1">
    <source>
        <dbReference type="ARBA" id="ARBA00020368"/>
    </source>
</evidence>
<feature type="compositionally biased region" description="Polar residues" evidence="10">
    <location>
        <begin position="3568"/>
        <end position="3579"/>
    </location>
</feature>
<feature type="domain" description="Fibronectin type-III" evidence="12">
    <location>
        <begin position="2081"/>
        <end position="2174"/>
    </location>
</feature>
<keyword evidence="8" id="KW-0325">Glycoprotein</keyword>
<feature type="domain" description="Fibronectin type-I" evidence="13">
    <location>
        <begin position="95"/>
        <end position="138"/>
    </location>
</feature>
<feature type="region of interest" description="Disordered" evidence="10">
    <location>
        <begin position="2253"/>
        <end position="2274"/>
    </location>
</feature>
<feature type="domain" description="Fibronectin type-I" evidence="13">
    <location>
        <begin position="187"/>
        <end position="231"/>
    </location>
</feature>
<dbReference type="PROSITE" id="PS50853">
    <property type="entry name" value="FN3"/>
    <property type="match status" value="42"/>
</dbReference>
<feature type="domain" description="Fibronectin type-I" evidence="13">
    <location>
        <begin position="543"/>
        <end position="585"/>
    </location>
</feature>
<feature type="domain" description="Fibronectin type-III" evidence="12">
    <location>
        <begin position="2655"/>
        <end position="2747"/>
    </location>
</feature>